<evidence type="ECO:0000259" key="5">
    <source>
        <dbReference type="SMART" id="SM00449"/>
    </source>
</evidence>
<feature type="domain" description="SPRY" evidence="5">
    <location>
        <begin position="198"/>
        <end position="683"/>
    </location>
</feature>
<comment type="similarity">
    <text evidence="3">Belongs to the cclA family.</text>
</comment>
<dbReference type="Proteomes" id="UP001176521">
    <property type="component" value="Unassembled WGS sequence"/>
</dbReference>
<proteinExistence type="inferred from homology"/>
<feature type="compositionally biased region" description="Polar residues" evidence="4">
    <location>
        <begin position="233"/>
        <end position="246"/>
    </location>
</feature>
<dbReference type="PANTHER" id="PTHR10598">
    <property type="entry name" value="SET1/ASH2 HISTONE METHYLTRANSFERASE COMPLEX SUBUNIT ASH2"/>
    <property type="match status" value="1"/>
</dbReference>
<sequence>MADDAGVDAARRAYIAKTAPHLLPAQPSVGAPTPPHEELHEQDQQQQQHHHHHHQLQQQQQQQQQQQPARSEEGGSSSSTGKDTPASAPAGISAHTSFAQDLFSHVARMPALQHAPGSGTMYTTLNTPTNRVMWRYTAAGPDPAHLPRVLFREVPMAPLGVHWDWIDRSSYTKISLDASTISTDRGWRSGRANVGVRWGAWYYEVDYLEPEELSHAAVAAAALTSGFLAQGGRSASPSTGVGTGTASPRPHQALPPIPASGSATPQLASSGSGHQLSTTPAVIAPPPIGPLPAPMKDGPHLRLGWGRREASLNAPAGSDGYSYAIRDSTGQKCHLSRMAPYAEQGFVPGDTIGIYIYIPPPPYITNKLRRPKASSGSASTPGTAPIAPTDASLPPRERHVRRKRVPIRYKGQLYFESLEYQLSREMEHLMDRSRRGVQKTIPTDEGQPDIIGIDCPLSNDPAVVTAWEKTQAEKKAAAAAAQQKKRRLPGQPMANPNANLNLRPLPVLKGSFVGFSINGKWQGVAFRDLIDFRPFTNRRREHNTHPYRPPSNSSKNGKDRARDGKRAQGSRGSARSTPVPGHESGASTDSSDTSSHSSAYSSDSSSSSRGGGGGNHKGKGKIGGGHHHHHRRSESPDAAGGKSTTDRILAARHNPWDDGETGYFPFVSMFGGARARINAGPTFRYGISPDAIDGDANFRAELAQVEHGNVGGPSASKAKGNLGTASTPLDAVEASMGEGDALAKSAEQARQNRLAWRPLSERYEEYYAEQLAYDLADERRLGRRLHRRHGRRRRGEFDPYDLLRHSGDGTGVRGANAMDAGGIAGALGEGGDGVAGSGLGGEGTLGVASEADFGGLLAGADSGTGAMGNALGGGAGSASASAPGAVTGSTTKGKSNPTRTKAGRRESGKTQRRLPLLRKKKKSKKEKQAAAEKAKETKRRRKEEEEAAALLAAEEGDGDEEGDEDADGDADGDDGDGDGDAEQDGDEGDDDGRDSGSEGDDEGEDEGPSERKRPKLSAA</sequence>
<comment type="subcellular location">
    <subcellularLocation>
        <location evidence="1">Nucleus</location>
    </subcellularLocation>
</comment>
<evidence type="ECO:0000256" key="3">
    <source>
        <dbReference type="ARBA" id="ARBA00038149"/>
    </source>
</evidence>
<reference evidence="6" key="1">
    <citation type="journal article" date="2023" name="PhytoFront">
        <title>Draft Genome Resources of Seven Strains of Tilletia horrida, Causal Agent of Kernel Smut of Rice.</title>
        <authorList>
            <person name="Khanal S."/>
            <person name="Antony Babu S."/>
            <person name="Zhou X.G."/>
        </authorList>
    </citation>
    <scope>NUCLEOTIDE SEQUENCE</scope>
    <source>
        <strain evidence="6">TX3</strain>
    </source>
</reference>
<gene>
    <name evidence="6" type="primary">ASH2</name>
    <name evidence="6" type="ORF">OC842_001858</name>
</gene>
<dbReference type="EMBL" id="JAPDMQ010000071">
    <property type="protein sequence ID" value="KAK0536759.1"/>
    <property type="molecule type" value="Genomic_DNA"/>
</dbReference>
<feature type="region of interest" description="Disordered" evidence="4">
    <location>
        <begin position="231"/>
        <end position="302"/>
    </location>
</feature>
<dbReference type="InterPro" id="IPR013320">
    <property type="entry name" value="ConA-like_dom_sf"/>
</dbReference>
<feature type="compositionally biased region" description="Basic residues" evidence="4">
    <location>
        <begin position="910"/>
        <end position="925"/>
    </location>
</feature>
<dbReference type="SMART" id="SM00449">
    <property type="entry name" value="SPRY"/>
    <property type="match status" value="1"/>
</dbReference>
<feature type="region of interest" description="Disordered" evidence="4">
    <location>
        <begin position="873"/>
        <end position="1019"/>
    </location>
</feature>
<feature type="region of interest" description="Disordered" evidence="4">
    <location>
        <begin position="368"/>
        <end position="401"/>
    </location>
</feature>
<keyword evidence="7" id="KW-1185">Reference proteome</keyword>
<accession>A0AAN6GH01</accession>
<dbReference type="GO" id="GO:0048188">
    <property type="term" value="C:Set1C/COMPASS complex"/>
    <property type="evidence" value="ECO:0007669"/>
    <property type="project" value="InterPro"/>
</dbReference>
<comment type="caution">
    <text evidence="6">The sequence shown here is derived from an EMBL/GenBank/DDBJ whole genome shotgun (WGS) entry which is preliminary data.</text>
</comment>
<evidence type="ECO:0000256" key="4">
    <source>
        <dbReference type="SAM" id="MobiDB-lite"/>
    </source>
</evidence>
<feature type="compositionally biased region" description="Acidic residues" evidence="4">
    <location>
        <begin position="954"/>
        <end position="1007"/>
    </location>
</feature>
<protein>
    <submittedName>
        <fullName evidence="6">Transcription factor, contains a PHD finger motif</fullName>
    </submittedName>
</protein>
<evidence type="ECO:0000313" key="7">
    <source>
        <dbReference type="Proteomes" id="UP001176521"/>
    </source>
</evidence>
<dbReference type="InterPro" id="IPR003877">
    <property type="entry name" value="SPRY_dom"/>
</dbReference>
<feature type="compositionally biased region" description="Low complexity" evidence="4">
    <location>
        <begin position="373"/>
        <end position="385"/>
    </location>
</feature>
<feature type="compositionally biased region" description="Basic and acidic residues" evidence="4">
    <location>
        <begin position="556"/>
        <end position="566"/>
    </location>
</feature>
<name>A0AAN6GH01_9BASI</name>
<organism evidence="6 7">
    <name type="scientific">Tilletia horrida</name>
    <dbReference type="NCBI Taxonomy" id="155126"/>
    <lineage>
        <taxon>Eukaryota</taxon>
        <taxon>Fungi</taxon>
        <taxon>Dikarya</taxon>
        <taxon>Basidiomycota</taxon>
        <taxon>Ustilaginomycotina</taxon>
        <taxon>Exobasidiomycetes</taxon>
        <taxon>Tilletiales</taxon>
        <taxon>Tilletiaceae</taxon>
        <taxon>Tilletia</taxon>
    </lineage>
</organism>
<dbReference type="InterPro" id="IPR043136">
    <property type="entry name" value="B30.2/SPRY_sf"/>
</dbReference>
<feature type="region of interest" description="Disordered" evidence="4">
    <location>
        <begin position="18"/>
        <end position="91"/>
    </location>
</feature>
<feature type="compositionally biased region" description="Low complexity" evidence="4">
    <location>
        <begin position="877"/>
        <end position="891"/>
    </location>
</feature>
<dbReference type="GO" id="GO:0000976">
    <property type="term" value="F:transcription cis-regulatory region binding"/>
    <property type="evidence" value="ECO:0007669"/>
    <property type="project" value="TreeGrafter"/>
</dbReference>
<dbReference type="PANTHER" id="PTHR10598:SF0">
    <property type="entry name" value="SET1_ASH2 HISTONE METHYLTRANSFERASE COMPLEX SUBUNIT ASH2"/>
    <property type="match status" value="1"/>
</dbReference>
<feature type="compositionally biased region" description="Basic residues" evidence="4">
    <location>
        <begin position="616"/>
        <end position="632"/>
    </location>
</feature>
<feature type="compositionally biased region" description="Pro residues" evidence="4">
    <location>
        <begin position="283"/>
        <end position="293"/>
    </location>
</feature>
<evidence type="ECO:0000256" key="2">
    <source>
        <dbReference type="ARBA" id="ARBA00023242"/>
    </source>
</evidence>
<dbReference type="SUPFAM" id="SSF49899">
    <property type="entry name" value="Concanavalin A-like lectins/glucanases"/>
    <property type="match status" value="1"/>
</dbReference>
<feature type="compositionally biased region" description="Low complexity" evidence="4">
    <location>
        <begin position="56"/>
        <end position="67"/>
    </location>
</feature>
<dbReference type="AlphaFoldDB" id="A0AAN6GH01"/>
<feature type="compositionally biased region" description="Low complexity" evidence="4">
    <location>
        <begin position="584"/>
        <end position="608"/>
    </location>
</feature>
<dbReference type="InterPro" id="IPR037353">
    <property type="entry name" value="ASH2"/>
</dbReference>
<feature type="region of interest" description="Disordered" evidence="4">
    <location>
        <begin position="474"/>
        <end position="500"/>
    </location>
</feature>
<feature type="compositionally biased region" description="Basic and acidic residues" evidence="4">
    <location>
        <begin position="926"/>
        <end position="935"/>
    </location>
</feature>
<feature type="compositionally biased region" description="Polar residues" evidence="4">
    <location>
        <begin position="261"/>
        <end position="279"/>
    </location>
</feature>
<feature type="region of interest" description="Disordered" evidence="4">
    <location>
        <begin position="540"/>
        <end position="645"/>
    </location>
</feature>
<dbReference type="CDD" id="cd12872">
    <property type="entry name" value="SPRY_Ash2"/>
    <property type="match status" value="1"/>
</dbReference>
<evidence type="ECO:0000313" key="6">
    <source>
        <dbReference type="EMBL" id="KAK0536759.1"/>
    </source>
</evidence>
<dbReference type="Pfam" id="PF00622">
    <property type="entry name" value="SPRY"/>
    <property type="match status" value="1"/>
</dbReference>
<dbReference type="Gene3D" id="2.60.120.920">
    <property type="match status" value="1"/>
</dbReference>
<keyword evidence="2" id="KW-0539">Nucleus</keyword>
<evidence type="ECO:0000256" key="1">
    <source>
        <dbReference type="ARBA" id="ARBA00004123"/>
    </source>
</evidence>